<dbReference type="Proteomes" id="UP000005481">
    <property type="component" value="Unassembled WGS sequence"/>
</dbReference>
<keyword evidence="4" id="KW-1185">Reference proteome</keyword>
<dbReference type="OrthoDB" id="9779387at2"/>
<dbReference type="PANTHER" id="PTHR37299:SF1">
    <property type="entry name" value="STAGE 0 SPORULATION PROTEIN A HOMOLOG"/>
    <property type="match status" value="1"/>
</dbReference>
<dbReference type="SMART" id="SM00850">
    <property type="entry name" value="LytTR"/>
    <property type="match status" value="1"/>
</dbReference>
<dbReference type="AlphaFoldDB" id="G9YGL2"/>
<accession>G9YGL2</accession>
<evidence type="ECO:0000256" key="1">
    <source>
        <dbReference type="PROSITE-ProRule" id="PRU00169"/>
    </source>
</evidence>
<dbReference type="InterPro" id="IPR007492">
    <property type="entry name" value="LytTR_DNA-bd_dom"/>
</dbReference>
<dbReference type="Pfam" id="PF00072">
    <property type="entry name" value="Response_reg"/>
    <property type="match status" value="1"/>
</dbReference>
<feature type="modified residue" description="4-aspartylphosphate" evidence="1">
    <location>
        <position position="59"/>
    </location>
</feature>
<evidence type="ECO:0000313" key="4">
    <source>
        <dbReference type="Proteomes" id="UP000005481"/>
    </source>
</evidence>
<dbReference type="Gene3D" id="2.40.50.1020">
    <property type="entry name" value="LytTr DNA-binding domain"/>
    <property type="match status" value="1"/>
</dbReference>
<dbReference type="Pfam" id="PF04397">
    <property type="entry name" value="LytTR"/>
    <property type="match status" value="1"/>
</dbReference>
<sequence length="248" mass="28624">MIRIAICDDDTKQLHDIKSMCERCLRNHTEEIRYTLYDSSFLLSEELERGRVFDIFLLDIYMPGISGLDIAAEIRRKKLHGEIIFLTSSDEFAIEAFSLQTIHYLIKPIKEKELDIALGRAFEKIKTDRETRIVFKTSGGGLQIEDIDNISFIESRGHILTVYLKDGSFITTRRTLAGLQKMLDEIMPHQFISPGKGYIVNQKAIHIIKPGHIEIKGHIIPIAQRKFRKLQENYFNFMLQKGIGGRQV</sequence>
<keyword evidence="1" id="KW-0597">Phosphoprotein</keyword>
<dbReference type="InterPro" id="IPR011006">
    <property type="entry name" value="CheY-like_superfamily"/>
</dbReference>
<evidence type="ECO:0000313" key="3">
    <source>
        <dbReference type="EMBL" id="EHM42234.1"/>
    </source>
</evidence>
<dbReference type="EMBL" id="AGCJ01000023">
    <property type="protein sequence ID" value="EHM42234.1"/>
    <property type="molecule type" value="Genomic_DNA"/>
</dbReference>
<reference evidence="3 4" key="1">
    <citation type="submission" date="2011-08" db="EMBL/GenBank/DDBJ databases">
        <authorList>
            <person name="Weinstock G."/>
            <person name="Sodergren E."/>
            <person name="Clifton S."/>
            <person name="Fulton L."/>
            <person name="Fulton B."/>
            <person name="Courtney L."/>
            <person name="Fronick C."/>
            <person name="Harrison M."/>
            <person name="Strong C."/>
            <person name="Farmer C."/>
            <person name="Delahaunty K."/>
            <person name="Markovic C."/>
            <person name="Hall O."/>
            <person name="Minx P."/>
            <person name="Tomlinson C."/>
            <person name="Mitreva M."/>
            <person name="Hou S."/>
            <person name="Chen J."/>
            <person name="Wollam A."/>
            <person name="Pepin K.H."/>
            <person name="Johnson M."/>
            <person name="Bhonagiri V."/>
            <person name="Zhang X."/>
            <person name="Suruliraj S."/>
            <person name="Warren W."/>
            <person name="Chinwalla A."/>
            <person name="Mardis E.R."/>
            <person name="Wilson R.K."/>
        </authorList>
    </citation>
    <scope>NUCLEOTIDE SEQUENCE [LARGE SCALE GENOMIC DNA]</scope>
    <source>
        <strain evidence="3 4">F0357</strain>
    </source>
</reference>
<comment type="caution">
    <text evidence="3">The sequence shown here is derived from an EMBL/GenBank/DDBJ whole genome shotgun (WGS) entry which is preliminary data.</text>
</comment>
<protein>
    <submittedName>
        <fullName evidence="3">Response regulator receiver domain protein</fullName>
    </submittedName>
</protein>
<dbReference type="STRING" id="861450.HMPREF0080_00779"/>
<evidence type="ECO:0000259" key="2">
    <source>
        <dbReference type="PROSITE" id="PS50110"/>
    </source>
</evidence>
<dbReference type="RefSeq" id="WP_006789766.1">
    <property type="nucleotide sequence ID" value="NZ_JH417574.1"/>
</dbReference>
<gene>
    <name evidence="3" type="ORF">HMPREF0080_00779</name>
</gene>
<proteinExistence type="predicted"/>
<dbReference type="SMART" id="SM00448">
    <property type="entry name" value="REC"/>
    <property type="match status" value="1"/>
</dbReference>
<dbReference type="InterPro" id="IPR046947">
    <property type="entry name" value="LytR-like"/>
</dbReference>
<dbReference type="SUPFAM" id="SSF52172">
    <property type="entry name" value="CheY-like"/>
    <property type="match status" value="1"/>
</dbReference>
<organism evidence="3 4">
    <name type="scientific">Anaeroglobus geminatus F0357</name>
    <dbReference type="NCBI Taxonomy" id="861450"/>
    <lineage>
        <taxon>Bacteria</taxon>
        <taxon>Bacillati</taxon>
        <taxon>Bacillota</taxon>
        <taxon>Negativicutes</taxon>
        <taxon>Veillonellales</taxon>
        <taxon>Veillonellaceae</taxon>
        <taxon>Anaeroglobus</taxon>
    </lineage>
</organism>
<dbReference type="Gene3D" id="3.40.50.2300">
    <property type="match status" value="1"/>
</dbReference>
<dbReference type="HOGENOM" id="CLU_000445_14_2_9"/>
<dbReference type="PROSITE" id="PS50110">
    <property type="entry name" value="RESPONSE_REGULATORY"/>
    <property type="match status" value="1"/>
</dbReference>
<name>G9YGL2_9FIRM</name>
<dbReference type="PANTHER" id="PTHR37299">
    <property type="entry name" value="TRANSCRIPTIONAL REGULATOR-RELATED"/>
    <property type="match status" value="1"/>
</dbReference>
<feature type="domain" description="Response regulatory" evidence="2">
    <location>
        <begin position="3"/>
        <end position="122"/>
    </location>
</feature>
<dbReference type="GO" id="GO:0003677">
    <property type="term" value="F:DNA binding"/>
    <property type="evidence" value="ECO:0007669"/>
    <property type="project" value="InterPro"/>
</dbReference>
<dbReference type="eggNOG" id="COG3279">
    <property type="taxonomic scope" value="Bacteria"/>
</dbReference>
<dbReference type="GO" id="GO:0000156">
    <property type="term" value="F:phosphorelay response regulator activity"/>
    <property type="evidence" value="ECO:0007669"/>
    <property type="project" value="InterPro"/>
</dbReference>
<dbReference type="InterPro" id="IPR001789">
    <property type="entry name" value="Sig_transdc_resp-reg_receiver"/>
</dbReference>